<evidence type="ECO:0000256" key="1">
    <source>
        <dbReference type="ARBA" id="ARBA00004370"/>
    </source>
</evidence>
<dbReference type="PRINTS" id="PR00237">
    <property type="entry name" value="GPCRRHODOPSN"/>
</dbReference>
<proteinExistence type="inferred from homology"/>
<feature type="transmembrane region" description="Helical" evidence="7">
    <location>
        <begin position="197"/>
        <end position="216"/>
    </location>
</feature>
<evidence type="ECO:0000259" key="8">
    <source>
        <dbReference type="PROSITE" id="PS50262"/>
    </source>
</evidence>
<dbReference type="InterPro" id="IPR017452">
    <property type="entry name" value="GPCR_Rhodpsn_7TM"/>
</dbReference>
<dbReference type="PROSITE" id="PS50262">
    <property type="entry name" value="G_PROTEIN_RECEP_F1_2"/>
    <property type="match status" value="1"/>
</dbReference>
<feature type="transmembrane region" description="Helical" evidence="7">
    <location>
        <begin position="297"/>
        <end position="316"/>
    </location>
</feature>
<dbReference type="Gene3D" id="1.20.1070.10">
    <property type="entry name" value="Rhodopsin 7-helix transmembrane proteins"/>
    <property type="match status" value="1"/>
</dbReference>
<feature type="compositionally biased region" description="Polar residues" evidence="6">
    <location>
        <begin position="362"/>
        <end position="375"/>
    </location>
</feature>
<dbReference type="PANTHER" id="PTHR45698:SF1">
    <property type="entry name" value="TRACE AMINE-ASSOCIATED RECEPTOR 13C-LIKE"/>
    <property type="match status" value="1"/>
</dbReference>
<evidence type="ECO:0000256" key="5">
    <source>
        <dbReference type="RuleBase" id="RU000688"/>
    </source>
</evidence>
<dbReference type="PANTHER" id="PTHR45698">
    <property type="entry name" value="TRACE AMINE-ASSOCIATED RECEPTOR 19N-RELATED"/>
    <property type="match status" value="1"/>
</dbReference>
<dbReference type="InterPro" id="IPR000276">
    <property type="entry name" value="GPCR_Rhodpsn"/>
</dbReference>
<dbReference type="EMBL" id="MTYJ01000078">
    <property type="protein sequence ID" value="OQV16143.1"/>
    <property type="molecule type" value="Genomic_DNA"/>
</dbReference>
<keyword evidence="3 7" id="KW-1133">Transmembrane helix</keyword>
<feature type="transmembrane region" description="Helical" evidence="7">
    <location>
        <begin position="33"/>
        <end position="54"/>
    </location>
</feature>
<evidence type="ECO:0000256" key="2">
    <source>
        <dbReference type="ARBA" id="ARBA00022692"/>
    </source>
</evidence>
<gene>
    <name evidence="9" type="ORF">BV898_09778</name>
</gene>
<dbReference type="GO" id="GO:0004930">
    <property type="term" value="F:G protein-coupled receptor activity"/>
    <property type="evidence" value="ECO:0007669"/>
    <property type="project" value="UniProtKB-KW"/>
</dbReference>
<accession>A0A1W0WLZ3</accession>
<name>A0A1W0WLZ3_HYPEX</name>
<feature type="transmembrane region" description="Helical" evidence="7">
    <location>
        <begin position="258"/>
        <end position="285"/>
    </location>
</feature>
<keyword evidence="4 7" id="KW-0472">Membrane</keyword>
<evidence type="ECO:0000256" key="3">
    <source>
        <dbReference type="ARBA" id="ARBA00022989"/>
    </source>
</evidence>
<protein>
    <recommendedName>
        <fullName evidence="8">G-protein coupled receptors family 1 profile domain-containing protein</fullName>
    </recommendedName>
</protein>
<dbReference type="Proteomes" id="UP000192578">
    <property type="component" value="Unassembled WGS sequence"/>
</dbReference>
<dbReference type="SUPFAM" id="SSF81321">
    <property type="entry name" value="Family A G protein-coupled receptor-like"/>
    <property type="match status" value="1"/>
</dbReference>
<reference evidence="10" key="1">
    <citation type="submission" date="2017-01" db="EMBL/GenBank/DDBJ databases">
        <title>Comparative genomics of anhydrobiosis in the tardigrade Hypsibius dujardini.</title>
        <authorList>
            <person name="Yoshida Y."/>
            <person name="Koutsovoulos G."/>
            <person name="Laetsch D."/>
            <person name="Stevens L."/>
            <person name="Kumar S."/>
            <person name="Horikawa D."/>
            <person name="Ishino K."/>
            <person name="Komine S."/>
            <person name="Tomita M."/>
            <person name="Blaxter M."/>
            <person name="Arakawa K."/>
        </authorList>
    </citation>
    <scope>NUCLEOTIDE SEQUENCE [LARGE SCALE GENOMIC DNA]</scope>
    <source>
        <strain evidence="10">Z151</strain>
    </source>
</reference>
<evidence type="ECO:0000313" key="10">
    <source>
        <dbReference type="Proteomes" id="UP000192578"/>
    </source>
</evidence>
<keyword evidence="10" id="KW-1185">Reference proteome</keyword>
<feature type="transmembrane region" description="Helical" evidence="7">
    <location>
        <begin position="99"/>
        <end position="121"/>
    </location>
</feature>
<comment type="caution">
    <text evidence="9">The sequence shown here is derived from an EMBL/GenBank/DDBJ whole genome shotgun (WGS) entry which is preliminary data.</text>
</comment>
<dbReference type="GO" id="GO:0016020">
    <property type="term" value="C:membrane"/>
    <property type="evidence" value="ECO:0007669"/>
    <property type="project" value="UniProtKB-SubCell"/>
</dbReference>
<keyword evidence="5" id="KW-0297">G-protein coupled receptor</keyword>
<feature type="domain" description="G-protein coupled receptors family 1 profile" evidence="8">
    <location>
        <begin position="37"/>
        <end position="313"/>
    </location>
</feature>
<dbReference type="Pfam" id="PF00001">
    <property type="entry name" value="7tm_1"/>
    <property type="match status" value="1"/>
</dbReference>
<feature type="region of interest" description="Disordered" evidence="6">
    <location>
        <begin position="345"/>
        <end position="375"/>
    </location>
</feature>
<evidence type="ECO:0000256" key="7">
    <source>
        <dbReference type="SAM" id="Phobius"/>
    </source>
</evidence>
<keyword evidence="5" id="KW-0675">Receptor</keyword>
<dbReference type="AlphaFoldDB" id="A0A1W0WLZ3"/>
<keyword evidence="2 5" id="KW-0812">Transmembrane</keyword>
<evidence type="ECO:0000256" key="4">
    <source>
        <dbReference type="ARBA" id="ARBA00023136"/>
    </source>
</evidence>
<sequence>MNTSSGWPYNVLKNSSTNCRVTWDEKLATQLPGFLLGALTVIAQLTNLIVFKFWRNPDPYVFFHISVAISSLLAGISLLSGNFLRYQNFTPLVIWLTKLLGVVLPYFADCSALFAIFCISIDRWLSVEYPAKYRSHVSRQKILFVIIVPIWTGSILVVSAGMIRYWGDLSIAPCSYRKLFVPQGAAYTVWNFVKGPIVLPFLFISQLRILIIGSSLKLRLWRGRAISASIAFQVRPQAGVLPSRGASRARANHTTFRIVWDLMLASMAVVIITLAINCPFLIFAWVERSNVSGTGRAFVYLSLVQHCYSPLVYVALFPQYRAVLMQASRSLRRHISDHWSIDASAEPTHQARPSSRPDVLSHSVQSYPGRASTQS</sequence>
<dbReference type="OrthoDB" id="5817761at2759"/>
<keyword evidence="5" id="KW-0807">Transducer</keyword>
<feature type="transmembrane region" description="Helical" evidence="7">
    <location>
        <begin position="61"/>
        <end position="79"/>
    </location>
</feature>
<comment type="subcellular location">
    <subcellularLocation>
        <location evidence="1">Membrane</location>
    </subcellularLocation>
</comment>
<dbReference type="PROSITE" id="PS00237">
    <property type="entry name" value="G_PROTEIN_RECEP_F1_1"/>
    <property type="match status" value="1"/>
</dbReference>
<feature type="transmembrane region" description="Helical" evidence="7">
    <location>
        <begin position="142"/>
        <end position="163"/>
    </location>
</feature>
<evidence type="ECO:0000256" key="6">
    <source>
        <dbReference type="SAM" id="MobiDB-lite"/>
    </source>
</evidence>
<evidence type="ECO:0000313" key="9">
    <source>
        <dbReference type="EMBL" id="OQV16143.1"/>
    </source>
</evidence>
<organism evidence="9 10">
    <name type="scientific">Hypsibius exemplaris</name>
    <name type="common">Freshwater tardigrade</name>
    <dbReference type="NCBI Taxonomy" id="2072580"/>
    <lineage>
        <taxon>Eukaryota</taxon>
        <taxon>Metazoa</taxon>
        <taxon>Ecdysozoa</taxon>
        <taxon>Tardigrada</taxon>
        <taxon>Eutardigrada</taxon>
        <taxon>Parachela</taxon>
        <taxon>Hypsibioidea</taxon>
        <taxon>Hypsibiidae</taxon>
        <taxon>Hypsibius</taxon>
    </lineage>
</organism>
<comment type="similarity">
    <text evidence="5">Belongs to the G-protein coupled receptor 1 family.</text>
</comment>